<evidence type="ECO:0000313" key="6">
    <source>
        <dbReference type="EMBL" id="RRD29731.1"/>
    </source>
</evidence>
<keyword evidence="2 3" id="KW-0456">Lyase</keyword>
<dbReference type="PIRSF" id="PIRSF001365">
    <property type="entry name" value="DHDPS"/>
    <property type="match status" value="1"/>
</dbReference>
<dbReference type="Pfam" id="PF00701">
    <property type="entry name" value="DHDPS"/>
    <property type="match status" value="1"/>
</dbReference>
<feature type="active site" description="Schiff-base intermediate with substrate" evidence="4">
    <location>
        <position position="165"/>
    </location>
</feature>
<dbReference type="CDD" id="cd00408">
    <property type="entry name" value="DHDPS-like"/>
    <property type="match status" value="1"/>
</dbReference>
<accession>A0A3P1V6G0</accession>
<protein>
    <submittedName>
        <fullName evidence="6">Dihydrodipicolinate synthase family protein</fullName>
    </submittedName>
</protein>
<reference evidence="6 7" key="1">
    <citation type="submission" date="2018-11" db="EMBL/GenBank/DDBJ databases">
        <title>Genomes From Bacteria Associated with the Canine Oral Cavity: a Test Case for Automated Genome-Based Taxonomic Assignment.</title>
        <authorList>
            <person name="Coil D.A."/>
            <person name="Jospin G."/>
            <person name="Darling A.E."/>
            <person name="Wallis C."/>
            <person name="Davis I.J."/>
            <person name="Harris S."/>
            <person name="Eisen J.A."/>
            <person name="Holcombe L.J."/>
            <person name="O'Flynn C."/>
        </authorList>
    </citation>
    <scope>NUCLEOTIDE SEQUENCE [LARGE SCALE GENOMIC DNA]</scope>
    <source>
        <strain evidence="6 7">OH5050</strain>
    </source>
</reference>
<dbReference type="PRINTS" id="PR00146">
    <property type="entry name" value="DHPICSNTHASE"/>
</dbReference>
<dbReference type="EMBL" id="RQZC01000005">
    <property type="protein sequence ID" value="RRD29731.1"/>
    <property type="molecule type" value="Genomic_DNA"/>
</dbReference>
<dbReference type="PANTHER" id="PTHR12128:SF66">
    <property type="entry name" value="4-HYDROXY-2-OXOGLUTARATE ALDOLASE, MITOCHONDRIAL"/>
    <property type="match status" value="1"/>
</dbReference>
<dbReference type="GO" id="GO:0008840">
    <property type="term" value="F:4-hydroxy-tetrahydrodipicolinate synthase activity"/>
    <property type="evidence" value="ECO:0007669"/>
    <property type="project" value="TreeGrafter"/>
</dbReference>
<dbReference type="InterPro" id="IPR013785">
    <property type="entry name" value="Aldolase_TIM"/>
</dbReference>
<dbReference type="RefSeq" id="WP_124933465.1">
    <property type="nucleotide sequence ID" value="NZ_JAGFOU010000012.1"/>
</dbReference>
<name>A0A3P1V6G0_9ACTO</name>
<evidence type="ECO:0000256" key="1">
    <source>
        <dbReference type="ARBA" id="ARBA00007592"/>
    </source>
</evidence>
<organism evidence="6 7">
    <name type="scientific">Actinomyces bowdenii</name>
    <dbReference type="NCBI Taxonomy" id="131109"/>
    <lineage>
        <taxon>Bacteria</taxon>
        <taxon>Bacillati</taxon>
        <taxon>Actinomycetota</taxon>
        <taxon>Actinomycetes</taxon>
        <taxon>Actinomycetales</taxon>
        <taxon>Actinomycetaceae</taxon>
        <taxon>Actinomyces</taxon>
    </lineage>
</organism>
<dbReference type="PANTHER" id="PTHR12128">
    <property type="entry name" value="DIHYDRODIPICOLINATE SYNTHASE"/>
    <property type="match status" value="1"/>
</dbReference>
<gene>
    <name evidence="6" type="ORF">EII10_05335</name>
</gene>
<dbReference type="SUPFAM" id="SSF51569">
    <property type="entry name" value="Aldolase"/>
    <property type="match status" value="1"/>
</dbReference>
<dbReference type="InterPro" id="IPR002220">
    <property type="entry name" value="DapA-like"/>
</dbReference>
<dbReference type="SMART" id="SM01130">
    <property type="entry name" value="DHDPS"/>
    <property type="match status" value="1"/>
</dbReference>
<evidence type="ECO:0000256" key="2">
    <source>
        <dbReference type="ARBA" id="ARBA00023239"/>
    </source>
</evidence>
<keyword evidence="7" id="KW-1185">Reference proteome</keyword>
<dbReference type="Gene3D" id="3.20.20.70">
    <property type="entry name" value="Aldolase class I"/>
    <property type="match status" value="1"/>
</dbReference>
<evidence type="ECO:0000256" key="5">
    <source>
        <dbReference type="PIRSR" id="PIRSR001365-2"/>
    </source>
</evidence>
<proteinExistence type="inferred from homology"/>
<comment type="similarity">
    <text evidence="1 3">Belongs to the DapA family.</text>
</comment>
<evidence type="ECO:0000256" key="4">
    <source>
        <dbReference type="PIRSR" id="PIRSR001365-1"/>
    </source>
</evidence>
<dbReference type="Proteomes" id="UP000271272">
    <property type="component" value="Unassembled WGS sequence"/>
</dbReference>
<sequence>MDTRFTGVIPPVITPFTAEGGLDLDSLEAVVDRLITAGVHALFALGSSGEVAYLTDAQRDAVIERTVAAAAGRVPVLAGAIDTTSQRVIEQARRAVGLGAEAVVATCPFYAKNDAQEIAEHFRAIAAAVEAPLFAYDVPVRLGGVKLECDMLVELGRQGVLAGVKDSSGDDVGFRRLVAANEAAGHPLALLTGHECVVDGMLLLGADGVVPGYGNVDPHRYALLWQASREGDWARARQIQDEICAGFEIVFVPRGRSADATGIGAFKTVMEAQGTIASNRMAFPVRALDGRVKDGILAIATAQGLI</sequence>
<comment type="caution">
    <text evidence="6">The sequence shown here is derived from an EMBL/GenBank/DDBJ whole genome shotgun (WGS) entry which is preliminary data.</text>
</comment>
<feature type="active site" description="Proton donor/acceptor" evidence="4">
    <location>
        <position position="136"/>
    </location>
</feature>
<evidence type="ECO:0000313" key="7">
    <source>
        <dbReference type="Proteomes" id="UP000271272"/>
    </source>
</evidence>
<feature type="binding site" evidence="5">
    <location>
        <position position="210"/>
    </location>
    <ligand>
        <name>pyruvate</name>
        <dbReference type="ChEBI" id="CHEBI:15361"/>
    </ligand>
</feature>
<evidence type="ECO:0000256" key="3">
    <source>
        <dbReference type="PIRNR" id="PIRNR001365"/>
    </source>
</evidence>
<dbReference type="OrthoDB" id="3175637at2"/>
<dbReference type="AlphaFoldDB" id="A0A3P1V6G0"/>